<dbReference type="Proteomes" id="UP000175616">
    <property type="component" value="Unassembled WGS sequence"/>
</dbReference>
<proteinExistence type="predicted"/>
<organism evidence="2 3">
    <name type="scientific">Acidithiobacillus caldus</name>
    <dbReference type="NCBI Taxonomy" id="33059"/>
    <lineage>
        <taxon>Bacteria</taxon>
        <taxon>Pseudomonadati</taxon>
        <taxon>Pseudomonadota</taxon>
        <taxon>Acidithiobacillia</taxon>
        <taxon>Acidithiobacillales</taxon>
        <taxon>Acidithiobacillaceae</taxon>
        <taxon>Acidithiobacillus</taxon>
    </lineage>
</organism>
<evidence type="ECO:0000313" key="3">
    <source>
        <dbReference type="Proteomes" id="UP000175616"/>
    </source>
</evidence>
<dbReference type="EMBL" id="LZYE01000048">
    <property type="protein sequence ID" value="OFC38298.1"/>
    <property type="molecule type" value="Genomic_DNA"/>
</dbReference>
<evidence type="ECO:0000313" key="2">
    <source>
        <dbReference type="EMBL" id="OFC38298.1"/>
    </source>
</evidence>
<accession>A0A1E7YQ53</accession>
<feature type="compositionally biased region" description="Gly residues" evidence="1">
    <location>
        <begin position="45"/>
        <end position="61"/>
    </location>
</feature>
<gene>
    <name evidence="2" type="ORF">BAE27_02360</name>
</gene>
<evidence type="ECO:0000256" key="1">
    <source>
        <dbReference type="SAM" id="MobiDB-lite"/>
    </source>
</evidence>
<sequence length="61" mass="6058">MDICGATPIKENAGHPVAAITFTHKGESLQQMSQLAEKDAQGNPFFGGGSAGAINGSGGPS</sequence>
<name>A0A1E7YQ53_9PROT</name>
<comment type="caution">
    <text evidence="2">The sequence shown here is derived from an EMBL/GenBank/DDBJ whole genome shotgun (WGS) entry which is preliminary data.</text>
</comment>
<protein>
    <submittedName>
        <fullName evidence="2">Uncharacterized protein</fullName>
    </submittedName>
</protein>
<feature type="region of interest" description="Disordered" evidence="1">
    <location>
        <begin position="38"/>
        <end position="61"/>
    </location>
</feature>
<dbReference type="AlphaFoldDB" id="A0A1E7YQ53"/>
<reference evidence="2 3" key="1">
    <citation type="submission" date="2016-06" db="EMBL/GenBank/DDBJ databases">
        <title>Gene turnover analysis identifies the evolutionary adaptation of the extremophile Acidithiobacillus caldus.</title>
        <authorList>
            <person name="Zhang X."/>
        </authorList>
    </citation>
    <scope>NUCLEOTIDE SEQUENCE [LARGE SCALE GENOMIC DNA]</scope>
    <source>
        <strain evidence="2 3">DX</strain>
    </source>
</reference>